<keyword evidence="2" id="KW-0547">Nucleotide-binding</keyword>
<dbReference type="PANTHER" id="PTHR43024:SF1">
    <property type="entry name" value="UDP-N-ACETYLMURAMOYL-TRIPEPTIDE--D-ALANYL-D-ALANINE LIGASE"/>
    <property type="match status" value="1"/>
</dbReference>
<dbReference type="InterPro" id="IPR036615">
    <property type="entry name" value="Mur_ligase_C_dom_sf"/>
</dbReference>
<evidence type="ECO:0000256" key="2">
    <source>
        <dbReference type="ARBA" id="ARBA00022741"/>
    </source>
</evidence>
<comment type="caution">
    <text evidence="6">The sequence shown here is derived from an EMBL/GenBank/DDBJ whole genome shotgun (WGS) entry which is preliminary data.</text>
</comment>
<dbReference type="PANTHER" id="PTHR43024">
    <property type="entry name" value="UDP-N-ACETYLMURAMOYL-TRIPEPTIDE--D-ALANYL-D-ALANINE LIGASE"/>
    <property type="match status" value="1"/>
</dbReference>
<evidence type="ECO:0000259" key="5">
    <source>
        <dbReference type="Pfam" id="PF08245"/>
    </source>
</evidence>
<keyword evidence="1" id="KW-0436">Ligase</keyword>
<dbReference type="InterPro" id="IPR051046">
    <property type="entry name" value="MurCDEF_CellWall_CoF430Synth"/>
</dbReference>
<dbReference type="InterPro" id="IPR004101">
    <property type="entry name" value="Mur_ligase_C"/>
</dbReference>
<gene>
    <name evidence="6" type="ORF">COT87_02695</name>
</gene>
<dbReference type="SUPFAM" id="SSF53623">
    <property type="entry name" value="MurD-like peptide ligases, catalytic domain"/>
    <property type="match status" value="1"/>
</dbReference>
<dbReference type="Proteomes" id="UP000230796">
    <property type="component" value="Unassembled WGS sequence"/>
</dbReference>
<protein>
    <recommendedName>
        <fullName evidence="8">Mur ligase central domain-containing protein</fullName>
    </recommendedName>
</protein>
<name>A0A2H0VKF4_9BACT</name>
<dbReference type="GO" id="GO:0016881">
    <property type="term" value="F:acid-amino acid ligase activity"/>
    <property type="evidence" value="ECO:0007669"/>
    <property type="project" value="InterPro"/>
</dbReference>
<dbReference type="AlphaFoldDB" id="A0A2H0VKF4"/>
<feature type="domain" description="Mur ligase central" evidence="5">
    <location>
        <begin position="29"/>
        <end position="224"/>
    </location>
</feature>
<dbReference type="Gene3D" id="3.90.190.20">
    <property type="entry name" value="Mur ligase, C-terminal domain"/>
    <property type="match status" value="1"/>
</dbReference>
<proteinExistence type="predicted"/>
<evidence type="ECO:0000313" key="7">
    <source>
        <dbReference type="Proteomes" id="UP000230796"/>
    </source>
</evidence>
<evidence type="ECO:0000256" key="1">
    <source>
        <dbReference type="ARBA" id="ARBA00022598"/>
    </source>
</evidence>
<dbReference type="Gene3D" id="3.40.1190.10">
    <property type="entry name" value="Mur-like, catalytic domain"/>
    <property type="match status" value="1"/>
</dbReference>
<keyword evidence="3" id="KW-0067">ATP-binding</keyword>
<evidence type="ECO:0000259" key="4">
    <source>
        <dbReference type="Pfam" id="PF02875"/>
    </source>
</evidence>
<dbReference type="Pfam" id="PF02875">
    <property type="entry name" value="Mur_ligase_C"/>
    <property type="match status" value="1"/>
</dbReference>
<dbReference type="InterPro" id="IPR036565">
    <property type="entry name" value="Mur-like_cat_sf"/>
</dbReference>
<accession>A0A2H0VKF4</accession>
<sequence length="431" mass="48545">MLKKFVLAYFKYCSKIQLRKNPCATIIGVTGSAGKTSTRLAIVHILKTRGIVKHSIHANSQSGIPLNILGIHPRTYSKVDWLRMIFLAPWQLLINWEHFDYYVVEMVIDSAKEPNNMSYLLQIIRPHVAVVLNASLTHSAGFDHLVKDTSPLRRIKKIIALIAQEKMKLVQTLPKKGVAIINLDQPEFRVERSGVRARQITYGKSIKANLRILSNFRFRYQGVAHKLYLGDVYPDYFAYTFAAAIATCAGLGISPGKGVKALVTYHAPAGRMRIFSGIKDSTIIDSSYNASPATMLNSLKLLKQLGGHHQKIAVVGDMRELGLSEKSAHKNLADWLLKYCDQAILFGPLTKAHTLPVLLSQKFPVYHFTLMSDLTKYLYSHLSLHSHILIKGSQNHILLERAVESILADPVDVARLCRRGPYWEKIRRQTN</sequence>
<evidence type="ECO:0000313" key="6">
    <source>
        <dbReference type="EMBL" id="PIR98829.1"/>
    </source>
</evidence>
<dbReference type="GO" id="GO:0005524">
    <property type="term" value="F:ATP binding"/>
    <property type="evidence" value="ECO:0007669"/>
    <property type="project" value="UniProtKB-KW"/>
</dbReference>
<reference evidence="7" key="1">
    <citation type="submission" date="2017-09" db="EMBL/GenBank/DDBJ databases">
        <title>Depth-based differentiation of microbial function through sediment-hosted aquifers and enrichment of novel symbionts in the deep terrestrial subsurface.</title>
        <authorList>
            <person name="Probst A.J."/>
            <person name="Ladd B."/>
            <person name="Jarett J.K."/>
            <person name="Geller-Mcgrath D.E."/>
            <person name="Sieber C.M.K."/>
            <person name="Emerson J.B."/>
            <person name="Anantharaman K."/>
            <person name="Thomas B.C."/>
            <person name="Malmstrom R."/>
            <person name="Stieglmeier M."/>
            <person name="Klingl A."/>
            <person name="Woyke T."/>
            <person name="Ryan C.M."/>
            <person name="Banfield J.F."/>
        </authorList>
    </citation>
    <scope>NUCLEOTIDE SEQUENCE [LARGE SCALE GENOMIC DNA]</scope>
</reference>
<evidence type="ECO:0000256" key="3">
    <source>
        <dbReference type="ARBA" id="ARBA00022840"/>
    </source>
</evidence>
<evidence type="ECO:0008006" key="8">
    <source>
        <dbReference type="Google" id="ProtNLM"/>
    </source>
</evidence>
<feature type="domain" description="Mur ligase C-terminal" evidence="4">
    <location>
        <begin position="270"/>
        <end position="393"/>
    </location>
</feature>
<dbReference type="EMBL" id="PFAF01000054">
    <property type="protein sequence ID" value="PIR98829.1"/>
    <property type="molecule type" value="Genomic_DNA"/>
</dbReference>
<organism evidence="6 7">
    <name type="scientific">Candidatus Collierbacteria bacterium CG10_big_fil_rev_8_21_14_0_10_44_9</name>
    <dbReference type="NCBI Taxonomy" id="1974535"/>
    <lineage>
        <taxon>Bacteria</taxon>
        <taxon>Candidatus Collieribacteriota</taxon>
    </lineage>
</organism>
<dbReference type="Pfam" id="PF08245">
    <property type="entry name" value="Mur_ligase_M"/>
    <property type="match status" value="1"/>
</dbReference>
<dbReference type="InterPro" id="IPR013221">
    <property type="entry name" value="Mur_ligase_cen"/>
</dbReference>
<dbReference type="SUPFAM" id="SSF53244">
    <property type="entry name" value="MurD-like peptide ligases, peptide-binding domain"/>
    <property type="match status" value="1"/>
</dbReference>